<dbReference type="PROSITE" id="PS50146">
    <property type="entry name" value="DAGK"/>
    <property type="match status" value="1"/>
</dbReference>
<keyword evidence="1" id="KW-0812">Transmembrane</keyword>
<dbReference type="EMBL" id="CP103300">
    <property type="protein sequence ID" value="UYM14088.1"/>
    <property type="molecule type" value="Genomic_DNA"/>
</dbReference>
<keyword evidence="3" id="KW-0418">Kinase</keyword>
<dbReference type="Proteomes" id="UP001163255">
    <property type="component" value="Chromosome"/>
</dbReference>
<dbReference type="SUPFAM" id="SSF111331">
    <property type="entry name" value="NAD kinase/diacylglycerol kinase-like"/>
    <property type="match status" value="1"/>
</dbReference>
<dbReference type="Gene3D" id="2.60.200.40">
    <property type="match status" value="1"/>
</dbReference>
<dbReference type="Gene3D" id="3.40.50.10330">
    <property type="entry name" value="Probable inorganic polyphosphate/atp-NAD kinase, domain 1"/>
    <property type="match status" value="1"/>
</dbReference>
<evidence type="ECO:0000256" key="1">
    <source>
        <dbReference type="SAM" id="Phobius"/>
    </source>
</evidence>
<evidence type="ECO:0000313" key="4">
    <source>
        <dbReference type="Proteomes" id="UP001163255"/>
    </source>
</evidence>
<dbReference type="InterPro" id="IPR001206">
    <property type="entry name" value="Diacylglycerol_kinase_cat_dom"/>
</dbReference>
<protein>
    <submittedName>
        <fullName evidence="3">Diacylglycerol kinase family protein</fullName>
    </submittedName>
</protein>
<keyword evidence="3" id="KW-0808">Transferase</keyword>
<feature type="transmembrane region" description="Helical" evidence="1">
    <location>
        <begin position="35"/>
        <end position="57"/>
    </location>
</feature>
<reference evidence="3" key="1">
    <citation type="submission" date="2022-10" db="EMBL/GenBank/DDBJ databases">
        <title>Completed Genome Sequence of two octocoral isolated bacterium, Endozoicomonas euniceicola EF212T and Endozoicomonas gorgoniicola PS125T.</title>
        <authorList>
            <person name="Chiou Y.-J."/>
            <person name="Chen Y.-H."/>
        </authorList>
    </citation>
    <scope>NUCLEOTIDE SEQUENCE</scope>
    <source>
        <strain evidence="3">EF212</strain>
    </source>
</reference>
<gene>
    <name evidence="3" type="ORF">NX720_14345</name>
</gene>
<name>A0ABY6GMZ1_9GAMM</name>
<dbReference type="PANTHER" id="PTHR12358:SF106">
    <property type="entry name" value="LIPID KINASE YEGS"/>
    <property type="match status" value="1"/>
</dbReference>
<keyword evidence="1" id="KW-0472">Membrane</keyword>
<dbReference type="InterPro" id="IPR016064">
    <property type="entry name" value="NAD/diacylglycerol_kinase_sf"/>
</dbReference>
<evidence type="ECO:0000259" key="2">
    <source>
        <dbReference type="PROSITE" id="PS50146"/>
    </source>
</evidence>
<dbReference type="PANTHER" id="PTHR12358">
    <property type="entry name" value="SPHINGOSINE KINASE"/>
    <property type="match status" value="1"/>
</dbReference>
<keyword evidence="1" id="KW-1133">Transmembrane helix</keyword>
<accession>A0ABY6GMZ1</accession>
<dbReference type="InterPro" id="IPR050187">
    <property type="entry name" value="Lipid_Phosphate_FormReg"/>
</dbReference>
<keyword evidence="4" id="KW-1185">Reference proteome</keyword>
<evidence type="ECO:0000313" key="3">
    <source>
        <dbReference type="EMBL" id="UYM14088.1"/>
    </source>
</evidence>
<dbReference type="InterPro" id="IPR017438">
    <property type="entry name" value="ATP-NAD_kinase_N"/>
</dbReference>
<dbReference type="RefSeq" id="WP_262595489.1">
    <property type="nucleotide sequence ID" value="NZ_CP103300.1"/>
</dbReference>
<feature type="domain" description="DAGKc" evidence="2">
    <location>
        <begin position="50"/>
        <end position="211"/>
    </location>
</feature>
<sequence>MPGSINRIKKHQVVCIVTKELRRYGQEVSYRIKPVLLLFFALVFSDAVTAGITHVIFVVNRTSNGGTAGKVWDDEIAPLVDKRLTVPGSASQGAAQKIPTYEVAFTTGGDSGTKISSDAYSQWLKRKPGKDDQLLVVAAGGDGTVSDVVQPFVDNERVVFGIFPIGTANELARSLGVFGLVWQQTLDVLLHGDSRRVGAYKVDACLRQDPSIKHTVYAVDEVDIGFLTKASEVKRAHDTGERPSRLLQYTPRSFIYTVAALSYAFEWFSPGLALTFDGQREASDIGLFLAYTGSSSGGFYQLFPAMTPDKARGQSLISTSKKGWKVFFQLSSHLMTGYSNLRWNEFNSVRVDHSEKAKPEVVQVDGELRLQTPADIKWVKEIFTFKVPWKKLNAATNSDQAPLPGQHE</sequence>
<dbReference type="GO" id="GO:0016301">
    <property type="term" value="F:kinase activity"/>
    <property type="evidence" value="ECO:0007669"/>
    <property type="project" value="UniProtKB-KW"/>
</dbReference>
<proteinExistence type="predicted"/>
<organism evidence="3 4">
    <name type="scientific">Endozoicomonas euniceicola</name>
    <dbReference type="NCBI Taxonomy" id="1234143"/>
    <lineage>
        <taxon>Bacteria</taxon>
        <taxon>Pseudomonadati</taxon>
        <taxon>Pseudomonadota</taxon>
        <taxon>Gammaproteobacteria</taxon>
        <taxon>Oceanospirillales</taxon>
        <taxon>Endozoicomonadaceae</taxon>
        <taxon>Endozoicomonas</taxon>
    </lineage>
</organism>
<dbReference type="Pfam" id="PF00781">
    <property type="entry name" value="DAGK_cat"/>
    <property type="match status" value="1"/>
</dbReference>